<organism evidence="2 3">
    <name type="scientific">Xanthomonas vesicatoria ATCC 35937</name>
    <dbReference type="NCBI Taxonomy" id="925775"/>
    <lineage>
        <taxon>Bacteria</taxon>
        <taxon>Pseudomonadati</taxon>
        <taxon>Pseudomonadota</taxon>
        <taxon>Gammaproteobacteria</taxon>
        <taxon>Lysobacterales</taxon>
        <taxon>Lysobacteraceae</taxon>
        <taxon>Xanthomonas</taxon>
    </lineage>
</organism>
<dbReference type="AlphaFoldDB" id="F0BJ19"/>
<evidence type="ECO:0000313" key="1">
    <source>
        <dbReference type="EMBL" id="EGD06839.1"/>
    </source>
</evidence>
<proteinExistence type="predicted"/>
<protein>
    <submittedName>
        <fullName evidence="2">Uncharacterized protein</fullName>
    </submittedName>
</protein>
<dbReference type="EMBL" id="AEQV01000283">
    <property type="protein sequence ID" value="EGD06839.1"/>
    <property type="molecule type" value="Genomic_DNA"/>
</dbReference>
<comment type="caution">
    <text evidence="2">The sequence shown here is derived from an EMBL/GenBank/DDBJ whole genome shotgun (WGS) entry which is preliminary data.</text>
</comment>
<evidence type="ECO:0000313" key="2">
    <source>
        <dbReference type="EMBL" id="EGD07521.1"/>
    </source>
</evidence>
<evidence type="ECO:0000313" key="3">
    <source>
        <dbReference type="Proteomes" id="UP000003299"/>
    </source>
</evidence>
<dbReference type="RefSeq" id="WP_005996728.1">
    <property type="nucleotide sequence ID" value="NZ_AEQV01000203.1"/>
</dbReference>
<feature type="non-terminal residue" evidence="2">
    <location>
        <position position="67"/>
    </location>
</feature>
<reference evidence="2 3" key="1">
    <citation type="journal article" date="2011" name="BMC Genomics">
        <title>Comparative genomics reveals diversity among xanthomonads infecting tomato and pepper.</title>
        <authorList>
            <person name="Potnis N."/>
            <person name="Krasileva K."/>
            <person name="Chow V."/>
            <person name="Almeida N.F."/>
            <person name="Patil P.B."/>
            <person name="Ryan R.P."/>
            <person name="Sharlach M."/>
            <person name="Behlau F."/>
            <person name="Dow J.M."/>
            <person name="Momol M.T."/>
            <person name="White F.F."/>
            <person name="Preston J.F."/>
            <person name="Vinatzer B.A."/>
            <person name="Koebnik R."/>
            <person name="Setubal J.C."/>
            <person name="Norman D.J."/>
            <person name="Staskawicz B.J."/>
            <person name="Jones J.B."/>
        </authorList>
    </citation>
    <scope>NUCLEOTIDE SEQUENCE [LARGE SCALE GENOMIC DNA]</scope>
    <source>
        <strain evidence="2 3">ATCC 35937</strain>
    </source>
</reference>
<gene>
    <name evidence="2" type="ORF">XVE_4277</name>
    <name evidence="1" type="ORF">XVE_4995</name>
</gene>
<name>F0BJ19_9XANT</name>
<dbReference type="Proteomes" id="UP000003299">
    <property type="component" value="Unassembled WGS sequence"/>
</dbReference>
<sequence>MLLWRGAARSCGGAALSVGGTIRATLGTLRCHVCTWGGAMLTNIIRFAIAQRWLMLALTGVLVAIGA</sequence>
<accession>F0BJ19</accession>
<dbReference type="EMBL" id="AEQV01000203">
    <property type="protein sequence ID" value="EGD07521.1"/>
    <property type="molecule type" value="Genomic_DNA"/>
</dbReference>